<keyword evidence="3" id="KW-1185">Reference proteome</keyword>
<sequence>MSENECEAAEREVRLEGVAKFNRHLQSNEVLTLHYLGLPYMVLCRSPQLRLKLPLSTHNYQNGGTTARGIALQLIVTCPVNYPLQLPRIDLAEQRNVSVRLETKLRAQIARALDQHMGLQMIVPVVTLVQILLNNEVRLQH</sequence>
<dbReference type="InterPro" id="IPR006575">
    <property type="entry name" value="RWD_dom"/>
</dbReference>
<dbReference type="Proteomes" id="UP000001070">
    <property type="component" value="Unassembled WGS sequence"/>
</dbReference>
<dbReference type="PhylomeDB" id="B4J553"/>
<dbReference type="InterPro" id="IPR016135">
    <property type="entry name" value="UBQ-conjugating_enzyme/RWD"/>
</dbReference>
<dbReference type="OrthoDB" id="7841904at2759"/>
<proteinExistence type="predicted"/>
<dbReference type="Gene3D" id="3.10.110.10">
    <property type="entry name" value="Ubiquitin Conjugating Enzyme"/>
    <property type="match status" value="1"/>
</dbReference>
<accession>B4J553</accession>
<dbReference type="SMART" id="SM00591">
    <property type="entry name" value="RWD"/>
    <property type="match status" value="1"/>
</dbReference>
<feature type="domain" description="RWD" evidence="1">
    <location>
        <begin position="26"/>
        <end position="136"/>
    </location>
</feature>
<evidence type="ECO:0000259" key="1">
    <source>
        <dbReference type="PROSITE" id="PS50908"/>
    </source>
</evidence>
<evidence type="ECO:0000313" key="3">
    <source>
        <dbReference type="Proteomes" id="UP000001070"/>
    </source>
</evidence>
<dbReference type="KEGG" id="dgr:6561185"/>
<dbReference type="STRING" id="7222.B4J553"/>
<gene>
    <name evidence="2" type="primary">Dgri\GH20879</name>
    <name evidence="2" type="ORF">Dgri_GH20879</name>
</gene>
<dbReference type="SMR" id="B4J553"/>
<dbReference type="OMA" id="WALHEEI"/>
<dbReference type="PROSITE" id="PS50908">
    <property type="entry name" value="RWD"/>
    <property type="match status" value="1"/>
</dbReference>
<evidence type="ECO:0000313" key="2">
    <source>
        <dbReference type="EMBL" id="EDW00679.1"/>
    </source>
</evidence>
<organism evidence="3">
    <name type="scientific">Drosophila grimshawi</name>
    <name type="common">Hawaiian fruit fly</name>
    <name type="synonym">Idiomyia grimshawi</name>
    <dbReference type="NCBI Taxonomy" id="7222"/>
    <lineage>
        <taxon>Eukaryota</taxon>
        <taxon>Metazoa</taxon>
        <taxon>Ecdysozoa</taxon>
        <taxon>Arthropoda</taxon>
        <taxon>Hexapoda</taxon>
        <taxon>Insecta</taxon>
        <taxon>Pterygota</taxon>
        <taxon>Neoptera</taxon>
        <taxon>Endopterygota</taxon>
        <taxon>Diptera</taxon>
        <taxon>Brachycera</taxon>
        <taxon>Muscomorpha</taxon>
        <taxon>Ephydroidea</taxon>
        <taxon>Drosophilidae</taxon>
        <taxon>Drosophila</taxon>
        <taxon>Hawaiian Drosophila</taxon>
    </lineage>
</organism>
<dbReference type="AlphaFoldDB" id="B4J553"/>
<dbReference type="EMBL" id="CH916367">
    <property type="protein sequence ID" value="EDW00679.1"/>
    <property type="molecule type" value="Genomic_DNA"/>
</dbReference>
<dbReference type="eggNOG" id="KOG4018">
    <property type="taxonomic scope" value="Eukaryota"/>
</dbReference>
<dbReference type="InParanoid" id="B4J553"/>
<dbReference type="SUPFAM" id="SSF54495">
    <property type="entry name" value="UBC-like"/>
    <property type="match status" value="1"/>
</dbReference>
<dbReference type="HOGENOM" id="CLU_122087_0_0_1"/>
<protein>
    <submittedName>
        <fullName evidence="2">GH20879</fullName>
    </submittedName>
</protein>
<name>B4J553_DROGR</name>
<dbReference type="Pfam" id="PF05773">
    <property type="entry name" value="RWD"/>
    <property type="match status" value="1"/>
</dbReference>
<reference evidence="2 3" key="1">
    <citation type="journal article" date="2007" name="Nature">
        <title>Evolution of genes and genomes on the Drosophila phylogeny.</title>
        <authorList>
            <consortium name="Drosophila 12 Genomes Consortium"/>
            <person name="Clark A.G."/>
            <person name="Eisen M.B."/>
            <person name="Smith D.R."/>
            <person name="Bergman C.M."/>
            <person name="Oliver B."/>
            <person name="Markow T.A."/>
            <person name="Kaufman T.C."/>
            <person name="Kellis M."/>
            <person name="Gelbart W."/>
            <person name="Iyer V.N."/>
            <person name="Pollard D.A."/>
            <person name="Sackton T.B."/>
            <person name="Larracuente A.M."/>
            <person name="Singh N.D."/>
            <person name="Abad J.P."/>
            <person name="Abt D.N."/>
            <person name="Adryan B."/>
            <person name="Aguade M."/>
            <person name="Akashi H."/>
            <person name="Anderson W.W."/>
            <person name="Aquadro C.F."/>
            <person name="Ardell D.H."/>
            <person name="Arguello R."/>
            <person name="Artieri C.G."/>
            <person name="Barbash D.A."/>
            <person name="Barker D."/>
            <person name="Barsanti P."/>
            <person name="Batterham P."/>
            <person name="Batzoglou S."/>
            <person name="Begun D."/>
            <person name="Bhutkar A."/>
            <person name="Blanco E."/>
            <person name="Bosak S.A."/>
            <person name="Bradley R.K."/>
            <person name="Brand A.D."/>
            <person name="Brent M.R."/>
            <person name="Brooks A.N."/>
            <person name="Brown R.H."/>
            <person name="Butlin R.K."/>
            <person name="Caggese C."/>
            <person name="Calvi B.R."/>
            <person name="Bernardo de Carvalho A."/>
            <person name="Caspi A."/>
            <person name="Castrezana S."/>
            <person name="Celniker S.E."/>
            <person name="Chang J.L."/>
            <person name="Chapple C."/>
            <person name="Chatterji S."/>
            <person name="Chinwalla A."/>
            <person name="Civetta A."/>
            <person name="Clifton S.W."/>
            <person name="Comeron J.M."/>
            <person name="Costello J.C."/>
            <person name="Coyne J.A."/>
            <person name="Daub J."/>
            <person name="David R.G."/>
            <person name="Delcher A.L."/>
            <person name="Delehaunty K."/>
            <person name="Do C.B."/>
            <person name="Ebling H."/>
            <person name="Edwards K."/>
            <person name="Eickbush T."/>
            <person name="Evans J.D."/>
            <person name="Filipski A."/>
            <person name="Findeiss S."/>
            <person name="Freyhult E."/>
            <person name="Fulton L."/>
            <person name="Fulton R."/>
            <person name="Garcia A.C."/>
            <person name="Gardiner A."/>
            <person name="Garfield D.A."/>
            <person name="Garvin B.E."/>
            <person name="Gibson G."/>
            <person name="Gilbert D."/>
            <person name="Gnerre S."/>
            <person name="Godfrey J."/>
            <person name="Good R."/>
            <person name="Gotea V."/>
            <person name="Gravely B."/>
            <person name="Greenberg A.J."/>
            <person name="Griffiths-Jones S."/>
            <person name="Gross S."/>
            <person name="Guigo R."/>
            <person name="Gustafson E.A."/>
            <person name="Haerty W."/>
            <person name="Hahn M.W."/>
            <person name="Halligan D.L."/>
            <person name="Halpern A.L."/>
            <person name="Halter G.M."/>
            <person name="Han M.V."/>
            <person name="Heger A."/>
            <person name="Hillier L."/>
            <person name="Hinrichs A.S."/>
            <person name="Holmes I."/>
            <person name="Hoskins R.A."/>
            <person name="Hubisz M.J."/>
            <person name="Hultmark D."/>
            <person name="Huntley M.A."/>
            <person name="Jaffe D.B."/>
            <person name="Jagadeeshan S."/>
            <person name="Jeck W.R."/>
            <person name="Johnson J."/>
            <person name="Jones C.D."/>
            <person name="Jordan W.C."/>
            <person name="Karpen G.H."/>
            <person name="Kataoka E."/>
            <person name="Keightley P.D."/>
            <person name="Kheradpour P."/>
            <person name="Kirkness E.F."/>
            <person name="Koerich L.B."/>
            <person name="Kristiansen K."/>
            <person name="Kudrna D."/>
            <person name="Kulathinal R.J."/>
            <person name="Kumar S."/>
            <person name="Kwok R."/>
            <person name="Lander E."/>
            <person name="Langley C.H."/>
            <person name="Lapoint R."/>
            <person name="Lazzaro B.P."/>
            <person name="Lee S.J."/>
            <person name="Levesque L."/>
            <person name="Li R."/>
            <person name="Lin C.F."/>
            <person name="Lin M.F."/>
            <person name="Lindblad-Toh K."/>
            <person name="Llopart A."/>
            <person name="Long M."/>
            <person name="Low L."/>
            <person name="Lozovsky E."/>
            <person name="Lu J."/>
            <person name="Luo M."/>
            <person name="Machado C.A."/>
            <person name="Makalowski W."/>
            <person name="Marzo M."/>
            <person name="Matsuda M."/>
            <person name="Matzkin L."/>
            <person name="McAllister B."/>
            <person name="McBride C.S."/>
            <person name="McKernan B."/>
            <person name="McKernan K."/>
            <person name="Mendez-Lago M."/>
            <person name="Minx P."/>
            <person name="Mollenhauer M.U."/>
            <person name="Montooth K."/>
            <person name="Mount S.M."/>
            <person name="Mu X."/>
            <person name="Myers E."/>
            <person name="Negre B."/>
            <person name="Newfeld S."/>
            <person name="Nielsen R."/>
            <person name="Noor M.A."/>
            <person name="O'Grady P."/>
            <person name="Pachter L."/>
            <person name="Papaceit M."/>
            <person name="Parisi M.J."/>
            <person name="Parisi M."/>
            <person name="Parts L."/>
            <person name="Pedersen J.S."/>
            <person name="Pesole G."/>
            <person name="Phillippy A.M."/>
            <person name="Ponting C.P."/>
            <person name="Pop M."/>
            <person name="Porcelli D."/>
            <person name="Powell J.R."/>
            <person name="Prohaska S."/>
            <person name="Pruitt K."/>
            <person name="Puig M."/>
            <person name="Quesneville H."/>
            <person name="Ram K.R."/>
            <person name="Rand D."/>
            <person name="Rasmussen M.D."/>
            <person name="Reed L.K."/>
            <person name="Reenan R."/>
            <person name="Reily A."/>
            <person name="Remington K.A."/>
            <person name="Rieger T.T."/>
            <person name="Ritchie M.G."/>
            <person name="Robin C."/>
            <person name="Rogers Y.H."/>
            <person name="Rohde C."/>
            <person name="Rozas J."/>
            <person name="Rubenfield M.J."/>
            <person name="Ruiz A."/>
            <person name="Russo S."/>
            <person name="Salzberg S.L."/>
            <person name="Sanchez-Gracia A."/>
            <person name="Saranga D.J."/>
            <person name="Sato H."/>
            <person name="Schaeffer S.W."/>
            <person name="Schatz M.C."/>
            <person name="Schlenke T."/>
            <person name="Schwartz R."/>
            <person name="Segarra C."/>
            <person name="Singh R.S."/>
            <person name="Sirot L."/>
            <person name="Sirota M."/>
            <person name="Sisneros N.B."/>
            <person name="Smith C.D."/>
            <person name="Smith T.F."/>
            <person name="Spieth J."/>
            <person name="Stage D.E."/>
            <person name="Stark A."/>
            <person name="Stephan W."/>
            <person name="Strausberg R.L."/>
            <person name="Strempel S."/>
            <person name="Sturgill D."/>
            <person name="Sutton G."/>
            <person name="Sutton G.G."/>
            <person name="Tao W."/>
            <person name="Teichmann S."/>
            <person name="Tobari Y.N."/>
            <person name="Tomimura Y."/>
            <person name="Tsolas J.M."/>
            <person name="Valente V.L."/>
            <person name="Venter E."/>
            <person name="Venter J.C."/>
            <person name="Vicario S."/>
            <person name="Vieira F.G."/>
            <person name="Vilella A.J."/>
            <person name="Villasante A."/>
            <person name="Walenz B."/>
            <person name="Wang J."/>
            <person name="Wasserman M."/>
            <person name="Watts T."/>
            <person name="Wilson D."/>
            <person name="Wilson R.K."/>
            <person name="Wing R.A."/>
            <person name="Wolfner M.F."/>
            <person name="Wong A."/>
            <person name="Wong G.K."/>
            <person name="Wu C.I."/>
            <person name="Wu G."/>
            <person name="Yamamoto D."/>
            <person name="Yang H.P."/>
            <person name="Yang S.P."/>
            <person name="Yorke J.A."/>
            <person name="Yoshida K."/>
            <person name="Zdobnov E."/>
            <person name="Zhang P."/>
            <person name="Zhang Y."/>
            <person name="Zimin A.V."/>
            <person name="Baldwin J."/>
            <person name="Abdouelleil A."/>
            <person name="Abdulkadir J."/>
            <person name="Abebe A."/>
            <person name="Abera B."/>
            <person name="Abreu J."/>
            <person name="Acer S.C."/>
            <person name="Aftuck L."/>
            <person name="Alexander A."/>
            <person name="An P."/>
            <person name="Anderson E."/>
            <person name="Anderson S."/>
            <person name="Arachi H."/>
            <person name="Azer M."/>
            <person name="Bachantsang P."/>
            <person name="Barry A."/>
            <person name="Bayul T."/>
            <person name="Berlin A."/>
            <person name="Bessette D."/>
            <person name="Bloom T."/>
            <person name="Blye J."/>
            <person name="Boguslavskiy L."/>
            <person name="Bonnet C."/>
            <person name="Boukhgalter B."/>
            <person name="Bourzgui I."/>
            <person name="Brown A."/>
            <person name="Cahill P."/>
            <person name="Channer S."/>
            <person name="Cheshatsang Y."/>
            <person name="Chuda L."/>
            <person name="Citroen M."/>
            <person name="Collymore A."/>
            <person name="Cooke P."/>
            <person name="Costello M."/>
            <person name="D'Aco K."/>
            <person name="Daza R."/>
            <person name="De Haan G."/>
            <person name="DeGray S."/>
            <person name="DeMaso C."/>
            <person name="Dhargay N."/>
            <person name="Dooley K."/>
            <person name="Dooley E."/>
            <person name="Doricent M."/>
            <person name="Dorje P."/>
            <person name="Dorjee K."/>
            <person name="Dupes A."/>
            <person name="Elong R."/>
            <person name="Falk J."/>
            <person name="Farina A."/>
            <person name="Faro S."/>
            <person name="Ferguson D."/>
            <person name="Fisher S."/>
            <person name="Foley C.D."/>
            <person name="Franke A."/>
            <person name="Friedrich D."/>
            <person name="Gadbois L."/>
            <person name="Gearin G."/>
            <person name="Gearin C.R."/>
            <person name="Giannoukos G."/>
            <person name="Goode T."/>
            <person name="Graham J."/>
            <person name="Grandbois E."/>
            <person name="Grewal S."/>
            <person name="Gyaltsen K."/>
            <person name="Hafez N."/>
            <person name="Hagos B."/>
            <person name="Hall J."/>
            <person name="Henson C."/>
            <person name="Hollinger A."/>
            <person name="Honan T."/>
            <person name="Huard M.D."/>
            <person name="Hughes L."/>
            <person name="Hurhula B."/>
            <person name="Husby M.E."/>
            <person name="Kamat A."/>
            <person name="Kanga B."/>
            <person name="Kashin S."/>
            <person name="Khazanovich D."/>
            <person name="Kisner P."/>
            <person name="Lance K."/>
            <person name="Lara M."/>
            <person name="Lee W."/>
            <person name="Lennon N."/>
            <person name="Letendre F."/>
            <person name="LeVine R."/>
            <person name="Lipovsky A."/>
            <person name="Liu X."/>
            <person name="Liu J."/>
            <person name="Liu S."/>
            <person name="Lokyitsang T."/>
            <person name="Lokyitsang Y."/>
            <person name="Lubonja R."/>
            <person name="Lui A."/>
            <person name="MacDonald P."/>
            <person name="Magnisalis V."/>
            <person name="Maru K."/>
            <person name="Matthews C."/>
            <person name="McCusker W."/>
            <person name="McDonough S."/>
            <person name="Mehta T."/>
            <person name="Meldrim J."/>
            <person name="Meneus L."/>
            <person name="Mihai O."/>
            <person name="Mihalev A."/>
            <person name="Mihova T."/>
            <person name="Mittelman R."/>
            <person name="Mlenga V."/>
            <person name="Montmayeur A."/>
            <person name="Mulrain L."/>
            <person name="Navidi A."/>
            <person name="Naylor J."/>
            <person name="Negash T."/>
            <person name="Nguyen T."/>
            <person name="Nguyen N."/>
            <person name="Nicol R."/>
            <person name="Norbu C."/>
            <person name="Norbu N."/>
            <person name="Novod N."/>
            <person name="O'Neill B."/>
            <person name="Osman S."/>
            <person name="Markiewicz E."/>
            <person name="Oyono O.L."/>
            <person name="Patti C."/>
            <person name="Phunkhang P."/>
            <person name="Pierre F."/>
            <person name="Priest M."/>
            <person name="Raghuraman S."/>
            <person name="Rege F."/>
            <person name="Reyes R."/>
            <person name="Rise C."/>
            <person name="Rogov P."/>
            <person name="Ross K."/>
            <person name="Ryan E."/>
            <person name="Settipalli S."/>
            <person name="Shea T."/>
            <person name="Sherpa N."/>
            <person name="Shi L."/>
            <person name="Shih D."/>
            <person name="Sparrow T."/>
            <person name="Spaulding J."/>
            <person name="Stalker J."/>
            <person name="Stange-Thomann N."/>
            <person name="Stavropoulos S."/>
            <person name="Stone C."/>
            <person name="Strader C."/>
            <person name="Tesfaye S."/>
            <person name="Thomson T."/>
            <person name="Thoulutsang Y."/>
            <person name="Thoulutsang D."/>
            <person name="Topham K."/>
            <person name="Topping I."/>
            <person name="Tsamla T."/>
            <person name="Vassiliev H."/>
            <person name="Vo A."/>
            <person name="Wangchuk T."/>
            <person name="Wangdi T."/>
            <person name="Weiand M."/>
            <person name="Wilkinson J."/>
            <person name="Wilson A."/>
            <person name="Yadav S."/>
            <person name="Young G."/>
            <person name="Yu Q."/>
            <person name="Zembek L."/>
            <person name="Zhong D."/>
            <person name="Zimmer A."/>
            <person name="Zwirko Z."/>
            <person name="Jaffe D.B."/>
            <person name="Alvarez P."/>
            <person name="Brockman W."/>
            <person name="Butler J."/>
            <person name="Chin C."/>
            <person name="Gnerre S."/>
            <person name="Grabherr M."/>
            <person name="Kleber M."/>
            <person name="Mauceli E."/>
            <person name="MacCallum I."/>
        </authorList>
    </citation>
    <scope>NUCLEOTIDE SEQUENCE [LARGE SCALE GENOMIC DNA]</scope>
    <source>
        <strain evidence="3">Tucson 15287-2541.00</strain>
    </source>
</reference>